<evidence type="ECO:0000313" key="2">
    <source>
        <dbReference type="Proteomes" id="UP000688137"/>
    </source>
</evidence>
<comment type="caution">
    <text evidence="1">The sequence shown here is derived from an EMBL/GenBank/DDBJ whole genome shotgun (WGS) entry which is preliminary data.</text>
</comment>
<protein>
    <submittedName>
        <fullName evidence="1">Uncharacterized protein</fullName>
    </submittedName>
</protein>
<dbReference type="EMBL" id="CAJJDM010000143">
    <property type="protein sequence ID" value="CAD8109140.1"/>
    <property type="molecule type" value="Genomic_DNA"/>
</dbReference>
<dbReference type="AlphaFoldDB" id="A0A8S1Q0W8"/>
<keyword evidence="2" id="KW-1185">Reference proteome</keyword>
<gene>
    <name evidence="1" type="ORF">PPRIM_AZ9-3.1.T1390118</name>
</gene>
<dbReference type="Proteomes" id="UP000688137">
    <property type="component" value="Unassembled WGS sequence"/>
</dbReference>
<reference evidence="1" key="1">
    <citation type="submission" date="2021-01" db="EMBL/GenBank/DDBJ databases">
        <authorList>
            <consortium name="Genoscope - CEA"/>
            <person name="William W."/>
        </authorList>
    </citation>
    <scope>NUCLEOTIDE SEQUENCE</scope>
</reference>
<accession>A0A8S1Q0W8</accession>
<organism evidence="1 2">
    <name type="scientific">Paramecium primaurelia</name>
    <dbReference type="NCBI Taxonomy" id="5886"/>
    <lineage>
        <taxon>Eukaryota</taxon>
        <taxon>Sar</taxon>
        <taxon>Alveolata</taxon>
        <taxon>Ciliophora</taxon>
        <taxon>Intramacronucleata</taxon>
        <taxon>Oligohymenophorea</taxon>
        <taxon>Peniculida</taxon>
        <taxon>Parameciidae</taxon>
        <taxon>Paramecium</taxon>
    </lineage>
</organism>
<sequence length="99" mass="11755">MSFSMQEANIVVGQLASAYYSVINKGYYLLKRGCAAITTEYRFNIMTNKIFRIKLSEIRIRWLLKQVSKFYLWIVIQDINQIKLWGIKECHLSDKKQGW</sequence>
<name>A0A8S1Q0W8_PARPR</name>
<proteinExistence type="predicted"/>
<evidence type="ECO:0000313" key="1">
    <source>
        <dbReference type="EMBL" id="CAD8109140.1"/>
    </source>
</evidence>